<proteinExistence type="predicted"/>
<keyword evidence="2" id="KW-1133">Transmembrane helix</keyword>
<feature type="coiled-coil region" evidence="1">
    <location>
        <begin position="141"/>
        <end position="168"/>
    </location>
</feature>
<evidence type="ECO:0000256" key="2">
    <source>
        <dbReference type="SAM" id="Phobius"/>
    </source>
</evidence>
<evidence type="ECO:0000313" key="4">
    <source>
        <dbReference type="Proteomes" id="UP000515663"/>
    </source>
</evidence>
<dbReference type="EMBL" id="CP059491">
    <property type="protein sequence ID" value="QMT03230.1"/>
    <property type="molecule type" value="Genomic_DNA"/>
</dbReference>
<gene>
    <name evidence="3" type="ORF">H1R19_09050</name>
</gene>
<dbReference type="PANTHER" id="PTHR41386:SF1">
    <property type="entry name" value="MEMBRANE PROTEIN"/>
    <property type="match status" value="1"/>
</dbReference>
<accession>A0A7D7RD45</accession>
<sequence>MSEHGRKLDTPSTRRTISFNLDSDVVGMYSERVARFLGTGRYLAIQTVIVIVWIALNLVAVSIRWDPYPFILLNLAFSTQAAYAAPLILLAQNRQENRDRVSLEEDRLRAAQTKADTEFLARELAAVRLAVGDTVTRDYLRKELDDLLDELTARLGAREDETKSAEDRPRRDRSR</sequence>
<keyword evidence="4" id="KW-1185">Reference proteome</keyword>
<name>A0A7D7RD45_9ACTN</name>
<reference evidence="4" key="1">
    <citation type="submission" date="2020-07" db="EMBL/GenBank/DDBJ databases">
        <title>novel species isolated from the respiratory tract of Marmot.</title>
        <authorList>
            <person name="Zhang G."/>
        </authorList>
    </citation>
    <scope>NUCLEOTIDE SEQUENCE [LARGE SCALE GENOMIC DNA]</scope>
    <source>
        <strain evidence="4">686</strain>
    </source>
</reference>
<organism evidence="3 4">
    <name type="scientific">Gordonia jinghuaiqii</name>
    <dbReference type="NCBI Taxonomy" id="2758710"/>
    <lineage>
        <taxon>Bacteria</taxon>
        <taxon>Bacillati</taxon>
        <taxon>Actinomycetota</taxon>
        <taxon>Actinomycetes</taxon>
        <taxon>Mycobacteriales</taxon>
        <taxon>Gordoniaceae</taxon>
        <taxon>Gordonia</taxon>
    </lineage>
</organism>
<protein>
    <submittedName>
        <fullName evidence="3">DUF1003 domain-containing protein</fullName>
    </submittedName>
</protein>
<evidence type="ECO:0000313" key="3">
    <source>
        <dbReference type="EMBL" id="QMT03230.1"/>
    </source>
</evidence>
<dbReference type="Proteomes" id="UP000515663">
    <property type="component" value="Chromosome"/>
</dbReference>
<dbReference type="InterPro" id="IPR010406">
    <property type="entry name" value="DUF1003"/>
</dbReference>
<feature type="transmembrane region" description="Helical" evidence="2">
    <location>
        <begin position="42"/>
        <end position="65"/>
    </location>
</feature>
<dbReference type="Pfam" id="PF06210">
    <property type="entry name" value="DUF1003"/>
    <property type="match status" value="1"/>
</dbReference>
<dbReference type="RefSeq" id="WP_219851248.1">
    <property type="nucleotide sequence ID" value="NZ_CP059491.1"/>
</dbReference>
<feature type="transmembrane region" description="Helical" evidence="2">
    <location>
        <begin position="71"/>
        <end position="91"/>
    </location>
</feature>
<dbReference type="PANTHER" id="PTHR41386">
    <property type="entry name" value="INTEGRAL MEMBRANE PROTEIN-RELATED"/>
    <property type="match status" value="1"/>
</dbReference>
<dbReference type="AlphaFoldDB" id="A0A7D7RD45"/>
<keyword evidence="2" id="KW-0472">Membrane</keyword>
<keyword evidence="2" id="KW-0812">Transmembrane</keyword>
<evidence type="ECO:0000256" key="1">
    <source>
        <dbReference type="SAM" id="Coils"/>
    </source>
</evidence>
<keyword evidence="1" id="KW-0175">Coiled coil</keyword>
<dbReference type="KEGG" id="gji:H1R19_09050"/>